<dbReference type="InterPro" id="IPR036736">
    <property type="entry name" value="ACP-like_sf"/>
</dbReference>
<dbReference type="Gene3D" id="1.10.1200.10">
    <property type="entry name" value="ACP-like"/>
    <property type="match status" value="1"/>
</dbReference>
<keyword evidence="3" id="KW-1185">Reference proteome</keyword>
<evidence type="ECO:0000259" key="1">
    <source>
        <dbReference type="PROSITE" id="PS50075"/>
    </source>
</evidence>
<accession>A0A7W7PJZ8</accession>
<dbReference type="Pfam" id="PF00550">
    <property type="entry name" value="PP-binding"/>
    <property type="match status" value="1"/>
</dbReference>
<dbReference type="Proteomes" id="UP000556084">
    <property type="component" value="Unassembled WGS sequence"/>
</dbReference>
<dbReference type="SUPFAM" id="SSF47336">
    <property type="entry name" value="ACP-like"/>
    <property type="match status" value="1"/>
</dbReference>
<reference evidence="2 3" key="1">
    <citation type="submission" date="2020-08" db="EMBL/GenBank/DDBJ databases">
        <title>Genomic Encyclopedia of Type Strains, Phase III (KMG-III): the genomes of soil and plant-associated and newly described type strains.</title>
        <authorList>
            <person name="Whitman W."/>
        </authorList>
    </citation>
    <scope>NUCLEOTIDE SEQUENCE [LARGE SCALE GENOMIC DNA]</scope>
    <source>
        <strain evidence="2 3">CECT 3266</strain>
    </source>
</reference>
<feature type="domain" description="Carrier" evidence="1">
    <location>
        <begin position="1"/>
        <end position="74"/>
    </location>
</feature>
<dbReference type="InterPro" id="IPR009081">
    <property type="entry name" value="PP-bd_ACP"/>
</dbReference>
<dbReference type="RefSeq" id="WP_246470181.1">
    <property type="nucleotide sequence ID" value="NZ_JACHJH010000003.1"/>
</dbReference>
<comment type="caution">
    <text evidence="2">The sequence shown here is derived from an EMBL/GenBank/DDBJ whole genome shotgun (WGS) entry which is preliminary data.</text>
</comment>
<dbReference type="EMBL" id="JACHJH010000003">
    <property type="protein sequence ID" value="MBB4893676.1"/>
    <property type="molecule type" value="Genomic_DNA"/>
</dbReference>
<evidence type="ECO:0000313" key="2">
    <source>
        <dbReference type="EMBL" id="MBB4893676.1"/>
    </source>
</evidence>
<dbReference type="PROSITE" id="PS50075">
    <property type="entry name" value="CARRIER"/>
    <property type="match status" value="1"/>
</dbReference>
<protein>
    <submittedName>
        <fullName evidence="2">Acyl carrier protein</fullName>
    </submittedName>
</protein>
<name>A0A7W7PJZ8_9ACTN</name>
<proteinExistence type="predicted"/>
<evidence type="ECO:0000313" key="3">
    <source>
        <dbReference type="Proteomes" id="UP000556084"/>
    </source>
</evidence>
<dbReference type="AlphaFoldDB" id="A0A7W7PJZ8"/>
<organism evidence="2 3">
    <name type="scientific">Streptomyces olivoverticillatus</name>
    <dbReference type="NCBI Taxonomy" id="66427"/>
    <lineage>
        <taxon>Bacteria</taxon>
        <taxon>Bacillati</taxon>
        <taxon>Actinomycetota</taxon>
        <taxon>Actinomycetes</taxon>
        <taxon>Kitasatosporales</taxon>
        <taxon>Streptomycetaceae</taxon>
        <taxon>Streptomyces</taxon>
    </lineage>
</organism>
<gene>
    <name evidence="2" type="ORF">FHS39_002707</name>
</gene>
<sequence length="78" mass="8596">MLLDQLKEILVTSFQADPDLVAPEATLTELELDSLDLVELSLVIEKQFEARVSDDELAELQRLDAIASLIGDRTARAA</sequence>